<accession>A0A2R6Y3M1</accession>
<dbReference type="PANTHER" id="PTHR39198:SF1">
    <property type="entry name" value="ALPHA-GALACTOSIDASE NEW3 DOMAIN-CONTAINING PROTEIN"/>
    <property type="match status" value="1"/>
</dbReference>
<dbReference type="EMBL" id="PEBX01000010">
    <property type="protein sequence ID" value="PTQ57252.1"/>
    <property type="molecule type" value="Genomic_DNA"/>
</dbReference>
<feature type="transmembrane region" description="Helical" evidence="1">
    <location>
        <begin position="379"/>
        <end position="400"/>
    </location>
</feature>
<sequence>MFHPLLTHHHFGQRGRQDEDLKVKSLRIIGVMGLILFVFFTSFIPLSSVFAAPAGVTFFTPYTDIDVTPGETITYTITIKNANKVPVNLPLKVEAPADWKTRLTSGGYTISSIAVDAENDQTVSLSVDVPLKIDMGRYQIRLISGDASVLTLNVRVTEQGTYQIELKSDQPNLEGTNNSTFSYDVRLKNLTPDTQTFALRADAPAGWNVQFAAEGKDVTSVNVDAGQSKSIRVTLSPPSQIEAGTYKIPIMAEAKNLSAKETLEAVIRGTYSLRLTTPSGVLSSDITAGGERRLTIRLENTGSAPLNKINLSADTPLGWNVKFDPATVDALAPGETQDVTATIQADKKAIAGDYVVSMTARTAETSDTQDFRITVKTSLLWGTVAILIIALVLFGLYSLIKKYGRR</sequence>
<feature type="domain" description="Alpha-galactosidase NEW3" evidence="2">
    <location>
        <begin position="198"/>
        <end position="252"/>
    </location>
</feature>
<evidence type="ECO:0000313" key="3">
    <source>
        <dbReference type="EMBL" id="PTQ57252.1"/>
    </source>
</evidence>
<evidence type="ECO:0000259" key="2">
    <source>
        <dbReference type="Pfam" id="PF10633"/>
    </source>
</evidence>
<proteinExistence type="predicted"/>
<feature type="domain" description="Alpha-galactosidase NEW3" evidence="2">
    <location>
        <begin position="287"/>
        <end position="361"/>
    </location>
</feature>
<feature type="domain" description="Alpha-galactosidase NEW3" evidence="2">
    <location>
        <begin position="67"/>
        <end position="142"/>
    </location>
</feature>
<organism evidence="3 4">
    <name type="scientific">Candidatus Carbonibacillus altaicus</name>
    <dbReference type="NCBI Taxonomy" id="2163959"/>
    <lineage>
        <taxon>Bacteria</taxon>
        <taxon>Bacillati</taxon>
        <taxon>Bacillota</taxon>
        <taxon>Bacilli</taxon>
        <taxon>Bacillales</taxon>
        <taxon>Candidatus Carbonibacillus</taxon>
    </lineage>
</organism>
<dbReference type="InterPro" id="IPR018905">
    <property type="entry name" value="A-galactase_NEW3"/>
</dbReference>
<comment type="caution">
    <text evidence="3">The sequence shown here is derived from an EMBL/GenBank/DDBJ whole genome shotgun (WGS) entry which is preliminary data.</text>
</comment>
<name>A0A2R6Y3M1_9BACL</name>
<evidence type="ECO:0000313" key="4">
    <source>
        <dbReference type="Proteomes" id="UP000244338"/>
    </source>
</evidence>
<feature type="transmembrane region" description="Helical" evidence="1">
    <location>
        <begin position="26"/>
        <end position="46"/>
    </location>
</feature>
<dbReference type="InterPro" id="IPR013783">
    <property type="entry name" value="Ig-like_fold"/>
</dbReference>
<keyword evidence="1" id="KW-0472">Membrane</keyword>
<dbReference type="AlphaFoldDB" id="A0A2R6Y3M1"/>
<dbReference type="Proteomes" id="UP000244338">
    <property type="component" value="Unassembled WGS sequence"/>
</dbReference>
<dbReference type="Gene3D" id="2.60.40.10">
    <property type="entry name" value="Immunoglobulins"/>
    <property type="match status" value="3"/>
</dbReference>
<dbReference type="Pfam" id="PF10633">
    <property type="entry name" value="NPCBM_assoc"/>
    <property type="match status" value="3"/>
</dbReference>
<dbReference type="PANTHER" id="PTHR39198">
    <property type="entry name" value="HYPOTHETICAL MEMBRANE PROTEIN, CONSERVED"/>
    <property type="match status" value="1"/>
</dbReference>
<protein>
    <recommendedName>
        <fullName evidence="2">Alpha-galactosidase NEW3 domain-containing protein</fullName>
    </recommendedName>
</protein>
<gene>
    <name evidence="3" type="ORF">BSOLF_2017</name>
</gene>
<evidence type="ECO:0000256" key="1">
    <source>
        <dbReference type="SAM" id="Phobius"/>
    </source>
</evidence>
<keyword evidence="1" id="KW-0812">Transmembrane</keyword>
<reference evidence="4" key="1">
    <citation type="journal article" date="2018" name="Sci. Rep.">
        <title>Lignite coal burning seam in the remote Altai Mountains harbors a hydrogen-driven thermophilic microbial community.</title>
        <authorList>
            <person name="Kadnikov V.V."/>
            <person name="Mardanov A.V."/>
            <person name="Ivasenko D.A."/>
            <person name="Antsiferov D.V."/>
            <person name="Beletsky A.V."/>
            <person name="Karnachuk O.V."/>
            <person name="Ravin N.V."/>
        </authorList>
    </citation>
    <scope>NUCLEOTIDE SEQUENCE [LARGE SCALE GENOMIC DNA]</scope>
</reference>
<keyword evidence="1" id="KW-1133">Transmembrane helix</keyword>